<comment type="caution">
    <text evidence="5">The sequence shown here is derived from an EMBL/GenBank/DDBJ whole genome shotgun (WGS) entry which is preliminary data.</text>
</comment>
<organism evidence="5 6">
    <name type="scientific">Candidatus Ryanbacteria bacterium RIFCSPHIGHO2_01_FULL_45_22</name>
    <dbReference type="NCBI Taxonomy" id="1802114"/>
    <lineage>
        <taxon>Bacteria</taxon>
        <taxon>Candidatus Ryaniibacteriota</taxon>
    </lineage>
</organism>
<dbReference type="Pfam" id="PF00005">
    <property type="entry name" value="ABC_tran"/>
    <property type="match status" value="1"/>
</dbReference>
<dbReference type="InterPro" id="IPR010230">
    <property type="entry name" value="FeS-cluster_ATPase_SufC"/>
</dbReference>
<dbReference type="CDD" id="cd03217">
    <property type="entry name" value="ABC_FeS_Assembly"/>
    <property type="match status" value="1"/>
</dbReference>
<evidence type="ECO:0000256" key="3">
    <source>
        <dbReference type="ARBA" id="ARBA00022840"/>
    </source>
</evidence>
<evidence type="ECO:0000259" key="4">
    <source>
        <dbReference type="PROSITE" id="PS50893"/>
    </source>
</evidence>
<keyword evidence="3" id="KW-0067">ATP-binding</keyword>
<comment type="similarity">
    <text evidence="1">Belongs to the ABC transporter superfamily. Ycf16 family.</text>
</comment>
<gene>
    <name evidence="5" type="ORF">A2719_01485</name>
</gene>
<feature type="domain" description="ABC transporter" evidence="4">
    <location>
        <begin position="4"/>
        <end position="243"/>
    </location>
</feature>
<protein>
    <submittedName>
        <fullName evidence="5">Fe-S cluster assembly ATPase SufC</fullName>
    </submittedName>
</protein>
<dbReference type="PROSITE" id="PS50893">
    <property type="entry name" value="ABC_TRANSPORTER_2"/>
    <property type="match status" value="1"/>
</dbReference>
<dbReference type="GO" id="GO:0005524">
    <property type="term" value="F:ATP binding"/>
    <property type="evidence" value="ECO:0007669"/>
    <property type="project" value="UniProtKB-KW"/>
</dbReference>
<reference evidence="5 6" key="1">
    <citation type="journal article" date="2016" name="Nat. Commun.">
        <title>Thousands of microbial genomes shed light on interconnected biogeochemical processes in an aquifer system.</title>
        <authorList>
            <person name="Anantharaman K."/>
            <person name="Brown C.T."/>
            <person name="Hug L.A."/>
            <person name="Sharon I."/>
            <person name="Castelle C.J."/>
            <person name="Probst A.J."/>
            <person name="Thomas B.C."/>
            <person name="Singh A."/>
            <person name="Wilkins M.J."/>
            <person name="Karaoz U."/>
            <person name="Brodie E.L."/>
            <person name="Williams K.H."/>
            <person name="Hubbard S.S."/>
            <person name="Banfield J.F."/>
        </authorList>
    </citation>
    <scope>NUCLEOTIDE SEQUENCE [LARGE SCALE GENOMIC DNA]</scope>
</reference>
<dbReference type="InterPro" id="IPR003439">
    <property type="entry name" value="ABC_transporter-like_ATP-bd"/>
</dbReference>
<dbReference type="Gene3D" id="3.40.50.300">
    <property type="entry name" value="P-loop containing nucleotide triphosphate hydrolases"/>
    <property type="match status" value="1"/>
</dbReference>
<dbReference type="STRING" id="1802114.A2719_01485"/>
<dbReference type="SUPFAM" id="SSF52540">
    <property type="entry name" value="P-loop containing nucleoside triphosphate hydrolases"/>
    <property type="match status" value="1"/>
</dbReference>
<proteinExistence type="inferred from homology"/>
<accession>A0A1G2G0W2</accession>
<sequence>MSELVIDNLHAEIGGKEILKGVSLRIKSNEIHAIMGPNGAGKSTLSYVIMGHPKYAVTKGDIRLDGESILALSPDKRAKKGLFMSFQYPAEVPGVSIGSFLRSAYNAVSGKEMPVLEFQKLVKEKIEMLGIKPDFIKRGLNEGFSGGEKKKCEILQLSVLSPKMAILDETDSGLDVDALRVVSDGINKIKVSTGMGVMLITHYNRILKQVKPDFVHIMTDGKIVQSGQGALAAEVEDRGYASMG</sequence>
<evidence type="ECO:0000313" key="5">
    <source>
        <dbReference type="EMBL" id="OGZ43632.1"/>
    </source>
</evidence>
<dbReference type="Proteomes" id="UP000177480">
    <property type="component" value="Unassembled WGS sequence"/>
</dbReference>
<name>A0A1G2G0W2_9BACT</name>
<evidence type="ECO:0000256" key="2">
    <source>
        <dbReference type="ARBA" id="ARBA00022741"/>
    </source>
</evidence>
<evidence type="ECO:0000313" key="6">
    <source>
        <dbReference type="Proteomes" id="UP000177480"/>
    </source>
</evidence>
<dbReference type="InterPro" id="IPR027417">
    <property type="entry name" value="P-loop_NTPase"/>
</dbReference>
<dbReference type="PANTHER" id="PTHR43204:SF1">
    <property type="entry name" value="ABC TRANSPORTER I FAMILY MEMBER 6, CHLOROPLASTIC"/>
    <property type="match status" value="1"/>
</dbReference>
<evidence type="ECO:0000256" key="1">
    <source>
        <dbReference type="ARBA" id="ARBA00006216"/>
    </source>
</evidence>
<dbReference type="PANTHER" id="PTHR43204">
    <property type="entry name" value="ABC TRANSPORTER I FAMILY MEMBER 6, CHLOROPLASTIC"/>
    <property type="match status" value="1"/>
</dbReference>
<dbReference type="AlphaFoldDB" id="A0A1G2G0W2"/>
<keyword evidence="2" id="KW-0547">Nucleotide-binding</keyword>
<dbReference type="NCBIfam" id="TIGR01978">
    <property type="entry name" value="sufC"/>
    <property type="match status" value="1"/>
</dbReference>
<dbReference type="GO" id="GO:0016887">
    <property type="term" value="F:ATP hydrolysis activity"/>
    <property type="evidence" value="ECO:0007669"/>
    <property type="project" value="InterPro"/>
</dbReference>
<dbReference type="EMBL" id="MHNK01000012">
    <property type="protein sequence ID" value="OGZ43632.1"/>
    <property type="molecule type" value="Genomic_DNA"/>
</dbReference>